<sequence length="59" mass="6503">MFLKLLKKCDTLCTGVLVSNDPRAQSLHTTPLLRRAKSDDIFPEPSRLNTRTTTGSSAV</sequence>
<name>A0A1S4HAP2_ANOGA</name>
<feature type="compositionally biased region" description="Polar residues" evidence="1">
    <location>
        <begin position="47"/>
        <end position="59"/>
    </location>
</feature>
<evidence type="ECO:0000313" key="3">
    <source>
        <dbReference type="Proteomes" id="UP000007062"/>
    </source>
</evidence>
<reference evidence="2" key="4">
    <citation type="submission" date="2020-05" db="UniProtKB">
        <authorList>
            <consortium name="EnsemblMetazoa"/>
        </authorList>
    </citation>
    <scope>IDENTIFICATION</scope>
    <source>
        <strain evidence="2">PEST</strain>
    </source>
</reference>
<protein>
    <submittedName>
        <fullName evidence="2">Uncharacterized protein</fullName>
    </submittedName>
</protein>
<dbReference type="HOGENOM" id="CLU_2962780_0_0_1"/>
<dbReference type="EnsemblMetazoa" id="AGAP012540-RA">
    <property type="protein sequence ID" value="AGAP012540-PA"/>
    <property type="gene ID" value="AGAP012540"/>
</dbReference>
<dbReference type="EMBL" id="AAAB01007615">
    <property type="status" value="NOT_ANNOTATED_CDS"/>
    <property type="molecule type" value="Genomic_DNA"/>
</dbReference>
<reference evidence="3" key="1">
    <citation type="journal article" date="2002" name="Science">
        <title>The genome sequence of the malaria mosquito Anopheles gambiae.</title>
        <authorList>
            <person name="Holt R.A."/>
            <person name="Subramanian G.M."/>
            <person name="Halpern A."/>
            <person name="Sutton G.G."/>
            <person name="Charlab R."/>
            <person name="Nusskern D.R."/>
            <person name="Wincker P."/>
            <person name="Clark A.G."/>
            <person name="Ribeiro J.M."/>
            <person name="Wides R."/>
            <person name="Salzberg S.L."/>
            <person name="Loftus B."/>
            <person name="Yandell M."/>
            <person name="Majoros W.H."/>
            <person name="Rusch D.B."/>
            <person name="Lai Z."/>
            <person name="Kraft C.L."/>
            <person name="Abril J.F."/>
            <person name="Anthouard V."/>
            <person name="Arensburger P."/>
            <person name="Atkinson P.W."/>
            <person name="Baden H."/>
            <person name="de Berardinis V."/>
            <person name="Baldwin D."/>
            <person name="Benes V."/>
            <person name="Biedler J."/>
            <person name="Blass C."/>
            <person name="Bolanos R."/>
            <person name="Boscus D."/>
            <person name="Barnstead M."/>
            <person name="Cai S."/>
            <person name="Center A."/>
            <person name="Chaturverdi K."/>
            <person name="Christophides G.K."/>
            <person name="Chrystal M.A."/>
            <person name="Clamp M."/>
            <person name="Cravchik A."/>
            <person name="Curwen V."/>
            <person name="Dana A."/>
            <person name="Delcher A."/>
            <person name="Dew I."/>
            <person name="Evans C.A."/>
            <person name="Flanigan M."/>
            <person name="Grundschober-Freimoser A."/>
            <person name="Friedli L."/>
            <person name="Gu Z."/>
            <person name="Guan P."/>
            <person name="Guigo R."/>
            <person name="Hillenmeyer M.E."/>
            <person name="Hladun S.L."/>
            <person name="Hogan J.R."/>
            <person name="Hong Y.S."/>
            <person name="Hoover J."/>
            <person name="Jaillon O."/>
            <person name="Ke Z."/>
            <person name="Kodira C."/>
            <person name="Kokoza E."/>
            <person name="Koutsos A."/>
            <person name="Letunic I."/>
            <person name="Levitsky A."/>
            <person name="Liang Y."/>
            <person name="Lin J.J."/>
            <person name="Lobo N.F."/>
            <person name="Lopez J.R."/>
            <person name="Malek J.A."/>
            <person name="McIntosh T.C."/>
            <person name="Meister S."/>
            <person name="Miller J."/>
            <person name="Mobarry C."/>
            <person name="Mongin E."/>
            <person name="Murphy S.D."/>
            <person name="O'Brochta D.A."/>
            <person name="Pfannkoch C."/>
            <person name="Qi R."/>
            <person name="Regier M.A."/>
            <person name="Remington K."/>
            <person name="Shao H."/>
            <person name="Sharakhova M.V."/>
            <person name="Sitter C.D."/>
            <person name="Shetty J."/>
            <person name="Smith T.J."/>
            <person name="Strong R."/>
            <person name="Sun J."/>
            <person name="Thomasova D."/>
            <person name="Ton L.Q."/>
            <person name="Topalis P."/>
            <person name="Tu Z."/>
            <person name="Unger M.F."/>
            <person name="Walenz B."/>
            <person name="Wang A."/>
            <person name="Wang J."/>
            <person name="Wang M."/>
            <person name="Wang X."/>
            <person name="Woodford K.J."/>
            <person name="Wortman J.R."/>
            <person name="Wu M."/>
            <person name="Yao A."/>
            <person name="Zdobnov E.M."/>
            <person name="Zhang H."/>
            <person name="Zhao Q."/>
            <person name="Zhao S."/>
            <person name="Zhu S.C."/>
            <person name="Zhimulev I."/>
            <person name="Coluzzi M."/>
            <person name="della Torre A."/>
            <person name="Roth C.W."/>
            <person name="Louis C."/>
            <person name="Kalush F."/>
            <person name="Mural R.J."/>
            <person name="Myers E.W."/>
            <person name="Adams M.D."/>
            <person name="Smith H.O."/>
            <person name="Broder S."/>
            <person name="Gardner M.J."/>
            <person name="Fraser C.M."/>
            <person name="Birney E."/>
            <person name="Bork P."/>
            <person name="Brey P.T."/>
            <person name="Venter J.C."/>
            <person name="Weissenbach J."/>
            <person name="Kafatos F.C."/>
            <person name="Collins F.H."/>
            <person name="Hoffman S.L."/>
        </authorList>
    </citation>
    <scope>NUCLEOTIDE SEQUENCE [LARGE SCALE GENOMIC DNA]</scope>
    <source>
        <strain evidence="3">PEST</strain>
    </source>
</reference>
<keyword evidence="3" id="KW-1185">Reference proteome</keyword>
<evidence type="ECO:0000256" key="1">
    <source>
        <dbReference type="SAM" id="MobiDB-lite"/>
    </source>
</evidence>
<evidence type="ECO:0000313" key="2">
    <source>
        <dbReference type="EnsemblMetazoa" id="AGAP012540-PA"/>
    </source>
</evidence>
<organism evidence="2 3">
    <name type="scientific">Anopheles gambiae</name>
    <name type="common">African malaria mosquito</name>
    <dbReference type="NCBI Taxonomy" id="7165"/>
    <lineage>
        <taxon>Eukaryota</taxon>
        <taxon>Metazoa</taxon>
        <taxon>Ecdysozoa</taxon>
        <taxon>Arthropoda</taxon>
        <taxon>Hexapoda</taxon>
        <taxon>Insecta</taxon>
        <taxon>Pterygota</taxon>
        <taxon>Neoptera</taxon>
        <taxon>Endopterygota</taxon>
        <taxon>Diptera</taxon>
        <taxon>Nematocera</taxon>
        <taxon>Culicoidea</taxon>
        <taxon>Culicidae</taxon>
        <taxon>Anophelinae</taxon>
        <taxon>Anopheles</taxon>
    </lineage>
</organism>
<dbReference type="Proteomes" id="UP000007062">
    <property type="component" value="Unassembled WGS sequence"/>
</dbReference>
<dbReference type="PaxDb" id="7165-AGAP012540-PA"/>
<dbReference type="VEuPathDB" id="VectorBase:AGAP012540"/>
<accession>A0A1S4HAP2</accession>
<proteinExistence type="predicted"/>
<reference evidence="3" key="3">
    <citation type="journal article" date="2007" name="Genome Biol.">
        <title>Update of the Anopheles gambiae PEST genome assembly.</title>
        <authorList>
            <person name="Sharakhova M.V."/>
            <person name="Hammond M.P."/>
            <person name="Lobo N.F."/>
            <person name="Krzywinski J."/>
            <person name="Unger M.F."/>
            <person name="Hillenmeyer M.E."/>
            <person name="Bruggner R.V."/>
            <person name="Birney E."/>
            <person name="Collins F.H."/>
        </authorList>
    </citation>
    <scope>NUCLEOTIDE SEQUENCE [LARGE SCALE GENOMIC DNA]</scope>
    <source>
        <strain evidence="3">PEST</strain>
    </source>
</reference>
<feature type="region of interest" description="Disordered" evidence="1">
    <location>
        <begin position="36"/>
        <end position="59"/>
    </location>
</feature>
<reference evidence="3" key="2">
    <citation type="journal article" date="2004" name="Trends Parasitol.">
        <title>The Anopheles gambiae genome: an update.</title>
        <authorList>
            <person name="Mongin E."/>
            <person name="Louis C."/>
            <person name="Holt R.A."/>
            <person name="Birney E."/>
            <person name="Collins F.H."/>
        </authorList>
    </citation>
    <scope>NUCLEOTIDE SEQUENCE [LARGE SCALE GENOMIC DNA]</scope>
    <source>
        <strain evidence="3">PEST</strain>
    </source>
</reference>